<proteinExistence type="predicted"/>
<evidence type="ECO:0000256" key="2">
    <source>
        <dbReference type="ARBA" id="ARBA00023125"/>
    </source>
</evidence>
<dbReference type="GO" id="GO:0043565">
    <property type="term" value="F:sequence-specific DNA binding"/>
    <property type="evidence" value="ECO:0007669"/>
    <property type="project" value="InterPro"/>
</dbReference>
<evidence type="ECO:0000259" key="4">
    <source>
        <dbReference type="PROSITE" id="PS50956"/>
    </source>
</evidence>
<keyword evidence="3" id="KW-0804">Transcription</keyword>
<dbReference type="InterPro" id="IPR019888">
    <property type="entry name" value="Tscrpt_reg_AsnC-like"/>
</dbReference>
<dbReference type="SMART" id="SM00344">
    <property type="entry name" value="HTH_ASNC"/>
    <property type="match status" value="1"/>
</dbReference>
<organism evidence="5 6">
    <name type="scientific">Acinetobacter marinus</name>
    <dbReference type="NCBI Taxonomy" id="281375"/>
    <lineage>
        <taxon>Bacteria</taxon>
        <taxon>Pseudomonadati</taxon>
        <taxon>Pseudomonadota</taxon>
        <taxon>Gammaproteobacteria</taxon>
        <taxon>Moraxellales</taxon>
        <taxon>Moraxellaceae</taxon>
        <taxon>Acinetobacter</taxon>
    </lineage>
</organism>
<evidence type="ECO:0000256" key="3">
    <source>
        <dbReference type="ARBA" id="ARBA00023163"/>
    </source>
</evidence>
<dbReference type="PANTHER" id="PTHR30154">
    <property type="entry name" value="LEUCINE-RESPONSIVE REGULATORY PROTEIN"/>
    <property type="match status" value="1"/>
</dbReference>
<sequence length="156" mass="17921">MELDHYDKQIIEILSHEDMNLNELSERIHLSVSSVHRRIKNLVDSQIIGKIKREINYQKLGFSFHAILQVSLSRHDSETFERFLAAVEDIPEVTNAFLITGQSADFLLEVVARDMDNYSDVLLKRLGKIDNVVALHSSFVIKQYDVLNATGLLQRL</sequence>
<dbReference type="Gene3D" id="3.30.70.920">
    <property type="match status" value="1"/>
</dbReference>
<accession>A0A1G6KYY6</accession>
<dbReference type="Pfam" id="PF13412">
    <property type="entry name" value="HTH_24"/>
    <property type="match status" value="1"/>
</dbReference>
<dbReference type="Proteomes" id="UP000242317">
    <property type="component" value="Unassembled WGS sequence"/>
</dbReference>
<feature type="domain" description="HTH asnC-type" evidence="4">
    <location>
        <begin position="3"/>
        <end position="63"/>
    </location>
</feature>
<dbReference type="InterPro" id="IPR011008">
    <property type="entry name" value="Dimeric_a/b-barrel"/>
</dbReference>
<keyword evidence="2" id="KW-0238">DNA-binding</keyword>
<dbReference type="GO" id="GO:0043200">
    <property type="term" value="P:response to amino acid"/>
    <property type="evidence" value="ECO:0007669"/>
    <property type="project" value="TreeGrafter"/>
</dbReference>
<dbReference type="AlphaFoldDB" id="A0A1G6KYY6"/>
<gene>
    <name evidence="5" type="ORF">SAMN05421749_104245</name>
</gene>
<dbReference type="Pfam" id="PF01037">
    <property type="entry name" value="AsnC_trans_reg"/>
    <property type="match status" value="1"/>
</dbReference>
<keyword evidence="1" id="KW-0805">Transcription regulation</keyword>
<dbReference type="PANTHER" id="PTHR30154:SF34">
    <property type="entry name" value="TRANSCRIPTIONAL REGULATOR AZLB"/>
    <property type="match status" value="1"/>
</dbReference>
<dbReference type="InterPro" id="IPR000485">
    <property type="entry name" value="AsnC-type_HTH_dom"/>
</dbReference>
<dbReference type="InterPro" id="IPR036390">
    <property type="entry name" value="WH_DNA-bd_sf"/>
</dbReference>
<dbReference type="EMBL" id="FMYK01000004">
    <property type="protein sequence ID" value="SDC36339.1"/>
    <property type="molecule type" value="Genomic_DNA"/>
</dbReference>
<dbReference type="OrthoDB" id="8590699at2"/>
<dbReference type="InterPro" id="IPR019887">
    <property type="entry name" value="Tscrpt_reg_AsnC/Lrp_C"/>
</dbReference>
<protein>
    <submittedName>
        <fullName evidence="5">Transcriptional regulator, AsnC family</fullName>
    </submittedName>
</protein>
<dbReference type="SUPFAM" id="SSF54909">
    <property type="entry name" value="Dimeric alpha+beta barrel"/>
    <property type="match status" value="1"/>
</dbReference>
<dbReference type="SUPFAM" id="SSF46785">
    <property type="entry name" value="Winged helix' DNA-binding domain"/>
    <property type="match status" value="1"/>
</dbReference>
<dbReference type="PROSITE" id="PS50956">
    <property type="entry name" value="HTH_ASNC_2"/>
    <property type="match status" value="1"/>
</dbReference>
<dbReference type="InterPro" id="IPR036388">
    <property type="entry name" value="WH-like_DNA-bd_sf"/>
</dbReference>
<dbReference type="RefSeq" id="WP_092619431.1">
    <property type="nucleotide sequence ID" value="NZ_FMYK01000004.1"/>
</dbReference>
<name>A0A1G6KYY6_9GAMM</name>
<evidence type="ECO:0000256" key="1">
    <source>
        <dbReference type="ARBA" id="ARBA00023015"/>
    </source>
</evidence>
<keyword evidence="6" id="KW-1185">Reference proteome</keyword>
<evidence type="ECO:0000313" key="5">
    <source>
        <dbReference type="EMBL" id="SDC36339.1"/>
    </source>
</evidence>
<evidence type="ECO:0000313" key="6">
    <source>
        <dbReference type="Proteomes" id="UP000242317"/>
    </source>
</evidence>
<reference evidence="6" key="1">
    <citation type="submission" date="2016-09" db="EMBL/GenBank/DDBJ databases">
        <authorList>
            <person name="Varghese N."/>
            <person name="Submissions S."/>
        </authorList>
    </citation>
    <scope>NUCLEOTIDE SEQUENCE [LARGE SCALE GENOMIC DNA]</scope>
    <source>
        <strain evidence="6">ANC 3699</strain>
    </source>
</reference>
<dbReference type="Gene3D" id="1.10.10.10">
    <property type="entry name" value="Winged helix-like DNA-binding domain superfamily/Winged helix DNA-binding domain"/>
    <property type="match status" value="1"/>
</dbReference>
<dbReference type="GO" id="GO:0005829">
    <property type="term" value="C:cytosol"/>
    <property type="evidence" value="ECO:0007669"/>
    <property type="project" value="TreeGrafter"/>
</dbReference>